<accession>A0A0C9VRA5</accession>
<proteinExistence type="predicted"/>
<dbReference type="HOGENOM" id="CLU_2591338_0_0_1"/>
<sequence>MHEDENNQIFSVKEKNRCCTCVLQNQKCSFVTEQPVDLIMLKPMNNEELHMKLKELCDMQDVYWTKVEKDPGEKRKVQAM</sequence>
<reference evidence="1 2" key="1">
    <citation type="submission" date="2014-06" db="EMBL/GenBank/DDBJ databases">
        <title>Evolutionary Origins and Diversification of the Mycorrhizal Mutualists.</title>
        <authorList>
            <consortium name="DOE Joint Genome Institute"/>
            <consortium name="Mycorrhizal Genomics Consortium"/>
            <person name="Kohler A."/>
            <person name="Kuo A."/>
            <person name="Nagy L.G."/>
            <person name="Floudas D."/>
            <person name="Copeland A."/>
            <person name="Barry K.W."/>
            <person name="Cichocki N."/>
            <person name="Veneault-Fourrey C."/>
            <person name="LaButti K."/>
            <person name="Lindquist E.A."/>
            <person name="Lipzen A."/>
            <person name="Lundell T."/>
            <person name="Morin E."/>
            <person name="Murat C."/>
            <person name="Riley R."/>
            <person name="Ohm R."/>
            <person name="Sun H."/>
            <person name="Tunlid A."/>
            <person name="Henrissat B."/>
            <person name="Grigoriev I.V."/>
            <person name="Hibbett D.S."/>
            <person name="Martin F."/>
        </authorList>
    </citation>
    <scope>NUCLEOTIDE SEQUENCE [LARGE SCALE GENOMIC DNA]</scope>
    <source>
        <strain evidence="1 2">SS14</strain>
    </source>
</reference>
<evidence type="ECO:0000313" key="2">
    <source>
        <dbReference type="Proteomes" id="UP000054279"/>
    </source>
</evidence>
<dbReference type="AlphaFoldDB" id="A0A0C9VRA5"/>
<protein>
    <submittedName>
        <fullName evidence="1">Uncharacterized protein</fullName>
    </submittedName>
</protein>
<organism evidence="1 2">
    <name type="scientific">Sphaerobolus stellatus (strain SS14)</name>
    <dbReference type="NCBI Taxonomy" id="990650"/>
    <lineage>
        <taxon>Eukaryota</taxon>
        <taxon>Fungi</taxon>
        <taxon>Dikarya</taxon>
        <taxon>Basidiomycota</taxon>
        <taxon>Agaricomycotina</taxon>
        <taxon>Agaricomycetes</taxon>
        <taxon>Phallomycetidae</taxon>
        <taxon>Geastrales</taxon>
        <taxon>Sphaerobolaceae</taxon>
        <taxon>Sphaerobolus</taxon>
    </lineage>
</organism>
<evidence type="ECO:0000313" key="1">
    <source>
        <dbReference type="EMBL" id="KIJ40466.1"/>
    </source>
</evidence>
<dbReference type="Proteomes" id="UP000054279">
    <property type="component" value="Unassembled WGS sequence"/>
</dbReference>
<feature type="non-terminal residue" evidence="1">
    <location>
        <position position="1"/>
    </location>
</feature>
<name>A0A0C9VRA5_SPHS4</name>
<dbReference type="EMBL" id="KN837144">
    <property type="protein sequence ID" value="KIJ40466.1"/>
    <property type="molecule type" value="Genomic_DNA"/>
</dbReference>
<gene>
    <name evidence="1" type="ORF">M422DRAFT_32282</name>
</gene>
<keyword evidence="2" id="KW-1185">Reference proteome</keyword>